<accession>A0A2P2J1P6</accession>
<organism evidence="1">
    <name type="scientific">Rhizophora mucronata</name>
    <name type="common">Asiatic mangrove</name>
    <dbReference type="NCBI Taxonomy" id="61149"/>
    <lineage>
        <taxon>Eukaryota</taxon>
        <taxon>Viridiplantae</taxon>
        <taxon>Streptophyta</taxon>
        <taxon>Embryophyta</taxon>
        <taxon>Tracheophyta</taxon>
        <taxon>Spermatophyta</taxon>
        <taxon>Magnoliopsida</taxon>
        <taxon>eudicotyledons</taxon>
        <taxon>Gunneridae</taxon>
        <taxon>Pentapetalae</taxon>
        <taxon>rosids</taxon>
        <taxon>fabids</taxon>
        <taxon>Malpighiales</taxon>
        <taxon>Rhizophoraceae</taxon>
        <taxon>Rhizophora</taxon>
    </lineage>
</organism>
<proteinExistence type="predicted"/>
<evidence type="ECO:0000313" key="2">
    <source>
        <dbReference type="EMBL" id="MBW87403.1"/>
    </source>
</evidence>
<reference evidence="1" key="1">
    <citation type="submission" date="2018-02" db="EMBL/GenBank/DDBJ databases">
        <title>Rhizophora mucronata_Transcriptome.</title>
        <authorList>
            <person name="Meera S.P."/>
            <person name="Sreeshan A."/>
            <person name="Augustine A."/>
        </authorList>
    </citation>
    <scope>NUCLEOTIDE SEQUENCE</scope>
    <source>
        <tissue evidence="1">Leaf</tissue>
    </source>
</reference>
<name>A0A2P2J1P6_RHIMU</name>
<protein>
    <submittedName>
        <fullName evidence="2">Kinesin-like protein NACK1</fullName>
    </submittedName>
</protein>
<evidence type="ECO:0000313" key="1">
    <source>
        <dbReference type="EMBL" id="MBW87402.1"/>
    </source>
</evidence>
<dbReference type="AlphaFoldDB" id="A0A2P2J1P6"/>
<dbReference type="EMBL" id="GGEC01006919">
    <property type="protein sequence ID" value="MBW87402.1"/>
    <property type="molecule type" value="Transcribed_RNA"/>
</dbReference>
<sequence>MRVGAQHTVQQMDYITCSVATAENAVVLSPPSVLPDLMSNLAKNPKPKGKKNTTFYKTTQNSIVTLIKPHPESPAGSRCYVNK</sequence>
<dbReference type="EMBL" id="GGEC01006920">
    <property type="protein sequence ID" value="MBW87403.1"/>
    <property type="molecule type" value="Transcribed_RNA"/>
</dbReference>